<dbReference type="PROSITE" id="PS00840">
    <property type="entry name" value="SUMT_2"/>
    <property type="match status" value="1"/>
</dbReference>
<dbReference type="EMBL" id="VSIY01000014">
    <property type="protein sequence ID" value="TYB80012.1"/>
    <property type="molecule type" value="Genomic_DNA"/>
</dbReference>
<evidence type="ECO:0000313" key="10">
    <source>
        <dbReference type="EMBL" id="TYB80012.1"/>
    </source>
</evidence>
<organism evidence="10 11">
    <name type="scientific">Maritimibacter fusiformis</name>
    <dbReference type="NCBI Taxonomy" id="2603819"/>
    <lineage>
        <taxon>Bacteria</taxon>
        <taxon>Pseudomonadati</taxon>
        <taxon>Pseudomonadota</taxon>
        <taxon>Alphaproteobacteria</taxon>
        <taxon>Rhodobacterales</taxon>
        <taxon>Roseobacteraceae</taxon>
        <taxon>Maritimibacter</taxon>
    </lineage>
</organism>
<comment type="caution">
    <text evidence="10">The sequence shown here is derived from an EMBL/GenBank/DDBJ whole genome shotgun (WGS) entry which is preliminary data.</text>
</comment>
<accession>A0A5D0RES7</accession>
<dbReference type="InterPro" id="IPR035996">
    <property type="entry name" value="4pyrrol_Methylase_sf"/>
</dbReference>
<evidence type="ECO:0000256" key="4">
    <source>
        <dbReference type="ARBA" id="ARBA00022603"/>
    </source>
</evidence>
<keyword evidence="11" id="KW-1185">Reference proteome</keyword>
<dbReference type="InterPro" id="IPR003043">
    <property type="entry name" value="Uropor_MeTrfase_CS"/>
</dbReference>
<dbReference type="GO" id="GO:0030788">
    <property type="term" value="F:precorrin-2 C20-methyltransferase activity"/>
    <property type="evidence" value="ECO:0007669"/>
    <property type="project" value="UniProtKB-EC"/>
</dbReference>
<sequence length="233" mass="24461">MTGTLYGVGLGPGDPDLITLKAARLIAAAKVVAYPALPGTDSLARAIAAGLIPEGVAELVIEVPMTQARAPAQAAYDTGAARIAEALDAGHDVVMLCEGDPLFYGSFMYIHARLSPRYDVEVIPGVTSISAASARAGLPLAARNEVTAVIPAPLDDATLRKRMEAADSFTILKLGRHIGRVRALLDDLGLADRARYVERATLAAERILPLAEAPDPAPYFSLILVTKGADPWL</sequence>
<dbReference type="EC" id="2.1.1.130" evidence="10"/>
<dbReference type="UniPathway" id="UPA00148"/>
<dbReference type="NCBIfam" id="TIGR01467">
    <property type="entry name" value="cobI_cbiL"/>
    <property type="match status" value="1"/>
</dbReference>
<name>A0A5D0RES7_9RHOB</name>
<dbReference type="CDD" id="cd11645">
    <property type="entry name" value="Precorrin_2_C20_MT"/>
    <property type="match status" value="1"/>
</dbReference>
<evidence type="ECO:0000313" key="11">
    <source>
        <dbReference type="Proteomes" id="UP000322080"/>
    </source>
</evidence>
<dbReference type="GO" id="GO:0032259">
    <property type="term" value="P:methylation"/>
    <property type="evidence" value="ECO:0007669"/>
    <property type="project" value="UniProtKB-KW"/>
</dbReference>
<protein>
    <submittedName>
        <fullName evidence="10">Precorrin-2 C(20)-methyltransferase</fullName>
        <ecNumber evidence="10">2.1.1.130</ecNumber>
    </submittedName>
</protein>
<dbReference type="PANTHER" id="PTHR43467">
    <property type="entry name" value="COBALT-PRECORRIN-2 C(20)-METHYLTRANSFERASE"/>
    <property type="match status" value="1"/>
</dbReference>
<dbReference type="InterPro" id="IPR000878">
    <property type="entry name" value="4pyrrol_Mease"/>
</dbReference>
<dbReference type="Gene3D" id="3.40.1010.10">
    <property type="entry name" value="Cobalt-precorrin-4 Transmethylase, Domain 1"/>
    <property type="match status" value="1"/>
</dbReference>
<keyword evidence="4 8" id="KW-0489">Methyltransferase</keyword>
<dbReference type="AlphaFoldDB" id="A0A5D0RES7"/>
<evidence type="ECO:0000256" key="6">
    <source>
        <dbReference type="ARBA" id="ARBA00022691"/>
    </source>
</evidence>
<comment type="pathway">
    <text evidence="1">Cofactor biosynthesis; adenosylcobalamin biosynthesis.</text>
</comment>
<dbReference type="Pfam" id="PF00590">
    <property type="entry name" value="TP_methylase"/>
    <property type="match status" value="1"/>
</dbReference>
<dbReference type="RefSeq" id="WP_148379358.1">
    <property type="nucleotide sequence ID" value="NZ_VSIY01000014.1"/>
</dbReference>
<feature type="domain" description="Tetrapyrrole methylase" evidence="9">
    <location>
        <begin position="4"/>
        <end position="210"/>
    </location>
</feature>
<dbReference type="Gene3D" id="3.30.950.10">
    <property type="entry name" value="Methyltransferase, Cobalt-precorrin-4 Transmethylase, Domain 2"/>
    <property type="match status" value="1"/>
</dbReference>
<keyword evidence="6" id="KW-0949">S-adenosyl-L-methionine</keyword>
<evidence type="ECO:0000256" key="1">
    <source>
        <dbReference type="ARBA" id="ARBA00004953"/>
    </source>
</evidence>
<dbReference type="InterPro" id="IPR012382">
    <property type="entry name" value="CobI/CbiL"/>
</dbReference>
<keyword evidence="3" id="KW-0169">Cobalamin biosynthesis</keyword>
<dbReference type="PROSITE" id="PS00839">
    <property type="entry name" value="SUMT_1"/>
    <property type="match status" value="1"/>
</dbReference>
<reference evidence="10 11" key="1">
    <citation type="submission" date="2019-08" db="EMBL/GenBank/DDBJ databases">
        <title>Identification of a novel species of the genus Boseongicola.</title>
        <authorList>
            <person name="Zhang X.-Q."/>
        </authorList>
    </citation>
    <scope>NUCLEOTIDE SEQUENCE [LARGE SCALE GENOMIC DNA]</scope>
    <source>
        <strain evidence="10 11">HY14</strain>
    </source>
</reference>
<dbReference type="SUPFAM" id="SSF53790">
    <property type="entry name" value="Tetrapyrrole methylase"/>
    <property type="match status" value="1"/>
</dbReference>
<evidence type="ECO:0000259" key="9">
    <source>
        <dbReference type="Pfam" id="PF00590"/>
    </source>
</evidence>
<evidence type="ECO:0000256" key="2">
    <source>
        <dbReference type="ARBA" id="ARBA00005879"/>
    </source>
</evidence>
<dbReference type="GO" id="GO:0009236">
    <property type="term" value="P:cobalamin biosynthetic process"/>
    <property type="evidence" value="ECO:0007669"/>
    <property type="project" value="UniProtKB-UniRule"/>
</dbReference>
<comment type="similarity">
    <text evidence="2 7 8">Belongs to the precorrin methyltransferase family.</text>
</comment>
<dbReference type="InterPro" id="IPR014777">
    <property type="entry name" value="4pyrrole_Mease_sub1"/>
</dbReference>
<dbReference type="InterPro" id="IPR006364">
    <property type="entry name" value="CobI/CbiL/CobIJ_dom"/>
</dbReference>
<evidence type="ECO:0000256" key="8">
    <source>
        <dbReference type="RuleBase" id="RU003960"/>
    </source>
</evidence>
<evidence type="ECO:0000256" key="7">
    <source>
        <dbReference type="PIRNR" id="PIRNR036427"/>
    </source>
</evidence>
<dbReference type="InterPro" id="IPR014776">
    <property type="entry name" value="4pyrrole_Mease_sub2"/>
</dbReference>
<evidence type="ECO:0000256" key="5">
    <source>
        <dbReference type="ARBA" id="ARBA00022679"/>
    </source>
</evidence>
<evidence type="ECO:0000256" key="3">
    <source>
        <dbReference type="ARBA" id="ARBA00022573"/>
    </source>
</evidence>
<dbReference type="PIRSF" id="PIRSF036427">
    <property type="entry name" value="Precrrn-2_mtase"/>
    <property type="match status" value="1"/>
</dbReference>
<keyword evidence="5 8" id="KW-0808">Transferase</keyword>
<dbReference type="PANTHER" id="PTHR43467:SF2">
    <property type="entry name" value="COBALT-PRECORRIN-2 C(20)-METHYLTRANSFERASE"/>
    <property type="match status" value="1"/>
</dbReference>
<proteinExistence type="inferred from homology"/>
<gene>
    <name evidence="10" type="primary">cobI</name>
    <name evidence="10" type="ORF">FVF75_14345</name>
</gene>
<dbReference type="Proteomes" id="UP000322080">
    <property type="component" value="Unassembled WGS sequence"/>
</dbReference>